<dbReference type="PROSITE" id="PS50048">
    <property type="entry name" value="ZN2_CY6_FUNGAL_2"/>
    <property type="match status" value="1"/>
</dbReference>
<organism evidence="8 9">
    <name type="scientific">Colletotrichum zoysiae</name>
    <dbReference type="NCBI Taxonomy" id="1216348"/>
    <lineage>
        <taxon>Eukaryota</taxon>
        <taxon>Fungi</taxon>
        <taxon>Dikarya</taxon>
        <taxon>Ascomycota</taxon>
        <taxon>Pezizomycotina</taxon>
        <taxon>Sordariomycetes</taxon>
        <taxon>Hypocreomycetidae</taxon>
        <taxon>Glomerellales</taxon>
        <taxon>Glomerellaceae</taxon>
        <taxon>Colletotrichum</taxon>
        <taxon>Colletotrichum graminicola species complex</taxon>
    </lineage>
</organism>
<dbReference type="Gene3D" id="4.10.240.10">
    <property type="entry name" value="Zn(2)-C6 fungal-type DNA-binding domain"/>
    <property type="match status" value="1"/>
</dbReference>
<dbReference type="GO" id="GO:0000981">
    <property type="term" value="F:DNA-binding transcription factor activity, RNA polymerase II-specific"/>
    <property type="evidence" value="ECO:0007669"/>
    <property type="project" value="InterPro"/>
</dbReference>
<evidence type="ECO:0000256" key="3">
    <source>
        <dbReference type="ARBA" id="ARBA00023015"/>
    </source>
</evidence>
<dbReference type="InterPro" id="IPR052360">
    <property type="entry name" value="Transcr_Regulatory_Proteins"/>
</dbReference>
<dbReference type="SUPFAM" id="SSF57701">
    <property type="entry name" value="Zn2/Cys6 DNA-binding domain"/>
    <property type="match status" value="1"/>
</dbReference>
<evidence type="ECO:0000256" key="5">
    <source>
        <dbReference type="ARBA" id="ARBA00023163"/>
    </source>
</evidence>
<gene>
    <name evidence="8" type="ORF">LX32DRAFT_191472</name>
</gene>
<evidence type="ECO:0000256" key="4">
    <source>
        <dbReference type="ARBA" id="ARBA00023125"/>
    </source>
</evidence>
<evidence type="ECO:0000256" key="6">
    <source>
        <dbReference type="ARBA" id="ARBA00023242"/>
    </source>
</evidence>
<feature type="domain" description="Zn(2)-C6 fungal-type" evidence="7">
    <location>
        <begin position="34"/>
        <end position="62"/>
    </location>
</feature>
<keyword evidence="1" id="KW-0479">Metal-binding</keyword>
<evidence type="ECO:0000259" key="7">
    <source>
        <dbReference type="PROSITE" id="PS50048"/>
    </source>
</evidence>
<dbReference type="InterPro" id="IPR001138">
    <property type="entry name" value="Zn2Cys6_DnaBD"/>
</dbReference>
<dbReference type="PANTHER" id="PTHR36206:SF12">
    <property type="entry name" value="ASPERCRYPTIN BIOSYNTHESIS CLUSTER-SPECIFIC TRANSCRIPTION REGULATOR ATNN-RELATED"/>
    <property type="match status" value="1"/>
</dbReference>
<proteinExistence type="predicted"/>
<keyword evidence="9" id="KW-1185">Reference proteome</keyword>
<evidence type="ECO:0000256" key="1">
    <source>
        <dbReference type="ARBA" id="ARBA00022723"/>
    </source>
</evidence>
<accession>A0AAD9LUG5</accession>
<dbReference type="GO" id="GO:0003677">
    <property type="term" value="F:DNA binding"/>
    <property type="evidence" value="ECO:0007669"/>
    <property type="project" value="UniProtKB-KW"/>
</dbReference>
<keyword evidence="4" id="KW-0238">DNA-binding</keyword>
<reference evidence="8" key="1">
    <citation type="submission" date="2021-06" db="EMBL/GenBank/DDBJ databases">
        <title>Comparative genomics, transcriptomics and evolutionary studies reveal genomic signatures of adaptation to plant cell wall in hemibiotrophic fungi.</title>
        <authorList>
            <consortium name="DOE Joint Genome Institute"/>
            <person name="Baroncelli R."/>
            <person name="Diaz J.F."/>
            <person name="Benocci T."/>
            <person name="Peng M."/>
            <person name="Battaglia E."/>
            <person name="Haridas S."/>
            <person name="Andreopoulos W."/>
            <person name="Labutti K."/>
            <person name="Pangilinan J."/>
            <person name="Floch G.L."/>
            <person name="Makela M.R."/>
            <person name="Henrissat B."/>
            <person name="Grigoriev I.V."/>
            <person name="Crouch J.A."/>
            <person name="De Vries R.P."/>
            <person name="Sukno S.A."/>
            <person name="Thon M.R."/>
        </authorList>
    </citation>
    <scope>NUCLEOTIDE SEQUENCE</scope>
    <source>
        <strain evidence="8">MAFF235873</strain>
    </source>
</reference>
<keyword evidence="6" id="KW-0539">Nucleus</keyword>
<dbReference type="CDD" id="cd00067">
    <property type="entry name" value="GAL4"/>
    <property type="match status" value="1"/>
</dbReference>
<evidence type="ECO:0000313" key="8">
    <source>
        <dbReference type="EMBL" id="KAK2022526.1"/>
    </source>
</evidence>
<dbReference type="InterPro" id="IPR036864">
    <property type="entry name" value="Zn2-C6_fun-type_DNA-bd_sf"/>
</dbReference>
<name>A0AAD9LUG5_9PEZI</name>
<keyword evidence="2" id="KW-0862">Zinc</keyword>
<dbReference type="Proteomes" id="UP001232148">
    <property type="component" value="Unassembled WGS sequence"/>
</dbReference>
<dbReference type="Pfam" id="PF11951">
    <property type="entry name" value="Fungal_trans_2"/>
    <property type="match status" value="1"/>
</dbReference>
<dbReference type="Pfam" id="PF00172">
    <property type="entry name" value="Zn_clus"/>
    <property type="match status" value="1"/>
</dbReference>
<dbReference type="AlphaFoldDB" id="A0AAD9LUG5"/>
<protein>
    <recommendedName>
        <fullName evidence="7">Zn(2)-C6 fungal-type domain-containing protein</fullName>
    </recommendedName>
</protein>
<dbReference type="PROSITE" id="PS00463">
    <property type="entry name" value="ZN2_CY6_FUNGAL_1"/>
    <property type="match status" value="1"/>
</dbReference>
<dbReference type="EMBL" id="MU843039">
    <property type="protein sequence ID" value="KAK2022526.1"/>
    <property type="molecule type" value="Genomic_DNA"/>
</dbReference>
<dbReference type="GO" id="GO:0008270">
    <property type="term" value="F:zinc ion binding"/>
    <property type="evidence" value="ECO:0007669"/>
    <property type="project" value="InterPro"/>
</dbReference>
<sequence length="583" mass="63671">MPTSGPRILTFALENWPHCSGPATRASTPKVRTGCVTCKRRRIKCDEAKPSCQNCLKRRMACEGYHPPPPAAIAQQQQQQQKLQAARLIGSPALLLVEPSYQGLVFETQLQKDHFDRWLSFAADVLVFPSELVTGTIPQIARADPAVRNAALAIGAAALGGRSREDRIAGRGAHHADALRYYSRALALTARLPPPKTTAAAEAFPGVLVTCLLFVMFEALRGNRRAALVHLNHGNKILDHHDRRGASGAGARAPPLVEAVASNFQRLTLQSWSHNGDHPGETAAGRAPWCCRGRRERYAVDEMPDAFGSLDEAHRWWETTQHHVVHRAPILIGFRVQGTGNKAPSFPPNRSLPIPPEQVKAHGRFIEGWRARFGPLLEAQARRGAAAAAAVDDRERLGTLGLRIQSTYLSIPTATANYTDAGALARMTPAFRRCVDLCDEFLRLQERLTMTTAAAAAGETFTMNSNCPTWPLGAAAMLCLDKGVQADALRLLREFPRRDGLWDTRVFVGMLQSYRADNLGTAGHEGGGGAAAAAENEGRHRFDVEVVYEEESVRWIKKAEEDPSGIVVGGGRRGELEHRISLP</sequence>
<evidence type="ECO:0000313" key="9">
    <source>
        <dbReference type="Proteomes" id="UP001232148"/>
    </source>
</evidence>
<dbReference type="SMART" id="SM00066">
    <property type="entry name" value="GAL4"/>
    <property type="match status" value="1"/>
</dbReference>
<keyword evidence="3" id="KW-0805">Transcription regulation</keyword>
<evidence type="ECO:0000256" key="2">
    <source>
        <dbReference type="ARBA" id="ARBA00022833"/>
    </source>
</evidence>
<comment type="caution">
    <text evidence="8">The sequence shown here is derived from an EMBL/GenBank/DDBJ whole genome shotgun (WGS) entry which is preliminary data.</text>
</comment>
<dbReference type="InterPro" id="IPR021858">
    <property type="entry name" value="Fun_TF"/>
</dbReference>
<keyword evidence="5" id="KW-0804">Transcription</keyword>
<dbReference type="PANTHER" id="PTHR36206">
    <property type="entry name" value="ASPERCRYPTIN BIOSYNTHESIS CLUSTER-SPECIFIC TRANSCRIPTION REGULATOR ATNN-RELATED"/>
    <property type="match status" value="1"/>
</dbReference>